<proteinExistence type="predicted"/>
<dbReference type="OrthoDB" id="6628984at2759"/>
<accession>A0A2S2Q6G2</accession>
<dbReference type="EMBL" id="GGMS01003569">
    <property type="protein sequence ID" value="MBY72772.1"/>
    <property type="molecule type" value="Transcribed_RNA"/>
</dbReference>
<dbReference type="AlphaFoldDB" id="A0A2S2Q6G2"/>
<protein>
    <submittedName>
        <fullName evidence="1">Uncharacterized protein</fullName>
    </submittedName>
</protein>
<name>A0A2S2Q6G2_9HEMI</name>
<organism evidence="1">
    <name type="scientific">Sipha flava</name>
    <name type="common">yellow sugarcane aphid</name>
    <dbReference type="NCBI Taxonomy" id="143950"/>
    <lineage>
        <taxon>Eukaryota</taxon>
        <taxon>Metazoa</taxon>
        <taxon>Ecdysozoa</taxon>
        <taxon>Arthropoda</taxon>
        <taxon>Hexapoda</taxon>
        <taxon>Insecta</taxon>
        <taxon>Pterygota</taxon>
        <taxon>Neoptera</taxon>
        <taxon>Paraneoptera</taxon>
        <taxon>Hemiptera</taxon>
        <taxon>Sternorrhyncha</taxon>
        <taxon>Aphidomorpha</taxon>
        <taxon>Aphidoidea</taxon>
        <taxon>Aphididae</taxon>
        <taxon>Sipha</taxon>
    </lineage>
</organism>
<evidence type="ECO:0000313" key="1">
    <source>
        <dbReference type="EMBL" id="MBY72772.1"/>
    </source>
</evidence>
<reference evidence="1" key="1">
    <citation type="submission" date="2018-04" db="EMBL/GenBank/DDBJ databases">
        <title>Transcriptome assembly of Sipha flava.</title>
        <authorList>
            <person name="Scully E.D."/>
            <person name="Geib S.M."/>
            <person name="Palmer N.A."/>
            <person name="Koch K."/>
            <person name="Bradshaw J."/>
            <person name="Heng-Moss T."/>
            <person name="Sarath G."/>
        </authorList>
    </citation>
    <scope>NUCLEOTIDE SEQUENCE</scope>
</reference>
<sequence>MLKLVTIMCSPMTVKTIVVVALMWTTLCRSPVHCFFLSNPFNNVQSLSTFTTQPITLKVPKDQINNLKQEIQTNPMYLQQLLSQSGSPNGFGQPVSLTPNAVGGNRGIYLG</sequence>
<gene>
    <name evidence="1" type="ORF">g.17783</name>
</gene>